<dbReference type="PANTHER" id="PTHR43744:SF9">
    <property type="entry name" value="POLYGALACTURONAN_RHAMNOGALACTURONAN TRANSPORT SYSTEM PERMEASE PROTEIN YTCP"/>
    <property type="match status" value="1"/>
</dbReference>
<proteinExistence type="inferred from homology"/>
<dbReference type="Proteomes" id="UP000256977">
    <property type="component" value="Unassembled WGS sequence"/>
</dbReference>
<dbReference type="Gene3D" id="1.10.3720.10">
    <property type="entry name" value="MetI-like"/>
    <property type="match status" value="1"/>
</dbReference>
<dbReference type="CDD" id="cd06261">
    <property type="entry name" value="TM_PBP2"/>
    <property type="match status" value="1"/>
</dbReference>
<name>A0A3D9KHW7_9BACL</name>
<dbReference type="Pfam" id="PF00528">
    <property type="entry name" value="BPD_transp_1"/>
    <property type="match status" value="1"/>
</dbReference>
<dbReference type="GO" id="GO:0005886">
    <property type="term" value="C:plasma membrane"/>
    <property type="evidence" value="ECO:0007669"/>
    <property type="project" value="UniProtKB-SubCell"/>
</dbReference>
<evidence type="ECO:0000256" key="1">
    <source>
        <dbReference type="ARBA" id="ARBA00004651"/>
    </source>
</evidence>
<evidence type="ECO:0000256" key="5">
    <source>
        <dbReference type="ARBA" id="ARBA00022989"/>
    </source>
</evidence>
<evidence type="ECO:0000256" key="2">
    <source>
        <dbReference type="ARBA" id="ARBA00022448"/>
    </source>
</evidence>
<dbReference type="InterPro" id="IPR035906">
    <property type="entry name" value="MetI-like_sf"/>
</dbReference>
<comment type="caution">
    <text evidence="9">The sequence shown here is derived from an EMBL/GenBank/DDBJ whole genome shotgun (WGS) entry which is preliminary data.</text>
</comment>
<keyword evidence="10" id="KW-1185">Reference proteome</keyword>
<dbReference type="SUPFAM" id="SSF161098">
    <property type="entry name" value="MetI-like"/>
    <property type="match status" value="1"/>
</dbReference>
<comment type="subcellular location">
    <subcellularLocation>
        <location evidence="1 7">Cell membrane</location>
        <topology evidence="1 7">Multi-pass membrane protein</topology>
    </subcellularLocation>
</comment>
<feature type="transmembrane region" description="Helical" evidence="7">
    <location>
        <begin position="111"/>
        <end position="130"/>
    </location>
</feature>
<dbReference type="InterPro" id="IPR000515">
    <property type="entry name" value="MetI-like"/>
</dbReference>
<keyword evidence="4 7" id="KW-0812">Transmembrane</keyword>
<dbReference type="RefSeq" id="WP_116059895.1">
    <property type="nucleotide sequence ID" value="NZ_QRDZ01000004.1"/>
</dbReference>
<comment type="similarity">
    <text evidence="7">Belongs to the binding-protein-dependent transport system permease family.</text>
</comment>
<feature type="transmembrane region" description="Helical" evidence="7">
    <location>
        <begin position="262"/>
        <end position="279"/>
    </location>
</feature>
<dbReference type="PANTHER" id="PTHR43744">
    <property type="entry name" value="ABC TRANSPORTER PERMEASE PROTEIN MG189-RELATED-RELATED"/>
    <property type="match status" value="1"/>
</dbReference>
<protein>
    <submittedName>
        <fullName evidence="9">Putative aldouronate transport system permease protein</fullName>
    </submittedName>
</protein>
<evidence type="ECO:0000259" key="8">
    <source>
        <dbReference type="PROSITE" id="PS50928"/>
    </source>
</evidence>
<keyword evidence="6 7" id="KW-0472">Membrane</keyword>
<keyword evidence="5 7" id="KW-1133">Transmembrane helix</keyword>
<feature type="transmembrane region" description="Helical" evidence="7">
    <location>
        <begin position="9"/>
        <end position="34"/>
    </location>
</feature>
<evidence type="ECO:0000256" key="7">
    <source>
        <dbReference type="RuleBase" id="RU363032"/>
    </source>
</evidence>
<dbReference type="OrthoDB" id="9810086at2"/>
<organism evidence="9 10">
    <name type="scientific">Cohnella phaseoli</name>
    <dbReference type="NCBI Taxonomy" id="456490"/>
    <lineage>
        <taxon>Bacteria</taxon>
        <taxon>Bacillati</taxon>
        <taxon>Bacillota</taxon>
        <taxon>Bacilli</taxon>
        <taxon>Bacillales</taxon>
        <taxon>Paenibacillaceae</taxon>
        <taxon>Cohnella</taxon>
    </lineage>
</organism>
<evidence type="ECO:0000256" key="3">
    <source>
        <dbReference type="ARBA" id="ARBA00022475"/>
    </source>
</evidence>
<accession>A0A3D9KHW7</accession>
<sequence length="294" mass="33097">MRRRSKDRALFQALGYLYLGCLSLLCLLPIWLIFSGSLSSEDDVIRHGYEMIPRNVSFAGYRMMFEAPEAILRSLAVSVALTVVGVACGAFLTAMTAYVIQRPDFKYRNVISFYIYLTSVFTGGLVPWYIMMVNYFHMRNNFMALIVPLLFNVFYILIMKSFFRAIPDAIVESGKIDGAGEFTIFLKLVLPIAKPGLATISLFIALAYWNDWFSAMLFINKDSLIPLQLFLYNLVNKAEALNNLAGQTGIPMTELPKETVKLSMTVLVITPIMFIYPFVQRYVVSGVTLGAVKG</sequence>
<evidence type="ECO:0000256" key="4">
    <source>
        <dbReference type="ARBA" id="ARBA00022692"/>
    </source>
</evidence>
<feature type="transmembrane region" description="Helical" evidence="7">
    <location>
        <begin position="142"/>
        <end position="163"/>
    </location>
</feature>
<evidence type="ECO:0000313" key="9">
    <source>
        <dbReference type="EMBL" id="RED85474.1"/>
    </source>
</evidence>
<keyword evidence="3" id="KW-1003">Cell membrane</keyword>
<feature type="transmembrane region" description="Helical" evidence="7">
    <location>
        <begin position="184"/>
        <end position="209"/>
    </location>
</feature>
<dbReference type="EMBL" id="QRDZ01000004">
    <property type="protein sequence ID" value="RED85474.1"/>
    <property type="molecule type" value="Genomic_DNA"/>
</dbReference>
<evidence type="ECO:0000313" key="10">
    <source>
        <dbReference type="Proteomes" id="UP000256977"/>
    </source>
</evidence>
<evidence type="ECO:0000256" key="6">
    <source>
        <dbReference type="ARBA" id="ARBA00023136"/>
    </source>
</evidence>
<dbReference type="AlphaFoldDB" id="A0A3D9KHW7"/>
<gene>
    <name evidence="9" type="ORF">DFP98_104179</name>
</gene>
<dbReference type="PROSITE" id="PS50928">
    <property type="entry name" value="ABC_TM1"/>
    <property type="match status" value="1"/>
</dbReference>
<feature type="domain" description="ABC transmembrane type-1" evidence="8">
    <location>
        <begin position="75"/>
        <end position="273"/>
    </location>
</feature>
<dbReference type="GO" id="GO:0055085">
    <property type="term" value="P:transmembrane transport"/>
    <property type="evidence" value="ECO:0007669"/>
    <property type="project" value="InterPro"/>
</dbReference>
<keyword evidence="2 7" id="KW-0813">Transport</keyword>
<reference evidence="9 10" key="1">
    <citation type="submission" date="2018-07" db="EMBL/GenBank/DDBJ databases">
        <title>Genomic Encyclopedia of Type Strains, Phase III (KMG-III): the genomes of soil and plant-associated and newly described type strains.</title>
        <authorList>
            <person name="Whitman W."/>
        </authorList>
    </citation>
    <scope>NUCLEOTIDE SEQUENCE [LARGE SCALE GENOMIC DNA]</scope>
    <source>
        <strain evidence="9 10">CECT 7287</strain>
    </source>
</reference>
<feature type="transmembrane region" description="Helical" evidence="7">
    <location>
        <begin position="71"/>
        <end position="99"/>
    </location>
</feature>